<dbReference type="GO" id="GO:0046872">
    <property type="term" value="F:metal ion binding"/>
    <property type="evidence" value="ECO:0007669"/>
    <property type="project" value="UniProtKB-KW"/>
</dbReference>
<dbReference type="InterPro" id="IPR000092">
    <property type="entry name" value="Polyprenyl_synt"/>
</dbReference>
<dbReference type="EMBL" id="WEGI01000018">
    <property type="protein sequence ID" value="MQY31311.1"/>
    <property type="molecule type" value="Genomic_DNA"/>
</dbReference>
<dbReference type="RefSeq" id="WP_153348561.1">
    <property type="nucleotide sequence ID" value="NZ_WEGI01000018.1"/>
</dbReference>
<sequence length="371" mass="39678">MGSHSLAPSTVPAADGVPPGAAEPIGAWRTAVRARVLDELDAFLNRNRVAPLHGIAVDDIARQYVGGGKCLRSSFMYLGWLCGREPEPAAIRAAASLELLHAFALVQDDVMDEAEVRRNRPAAHVHFEQRHRQAGLPGDARRFGESAAVLLGDICLIWAANMLRDSGIDRDALHRVLPRYDAMRTELALGQFADLLNDARTDPDLDTVLAVAAAKSGNYTVRRPLELGAAMADCGEAGLAALSRYGHVVGEAFQLRDDILGVFGAPAVTGKPADSDLGQHKATTVVVAARRLADTATRRELTALLSAPELDAAGVEQLRVLITATGAREHVEAMIDDRLAEAREITAAAPLPESQRDLLDGMADICTDRET</sequence>
<dbReference type="InterPro" id="IPR008949">
    <property type="entry name" value="Isoprenoid_synthase_dom_sf"/>
</dbReference>
<evidence type="ECO:0000256" key="5">
    <source>
        <dbReference type="ARBA" id="ARBA00022723"/>
    </source>
</evidence>
<dbReference type="EC" id="2.5.1.10" evidence="8"/>
<reference evidence="8 9" key="1">
    <citation type="submission" date="2019-10" db="EMBL/GenBank/DDBJ databases">
        <title>Nocardia macrotermitis sp. nov. and Nocardia aurantia sp. nov., isolated from the gut of fungus growing-termite Macrotermes natalensis.</title>
        <authorList>
            <person name="Benndorf R."/>
            <person name="Schwitalla J."/>
            <person name="Martin K."/>
            <person name="De Beer W."/>
            <person name="Kaster A.-K."/>
            <person name="Vollmers J."/>
            <person name="Poulsen M."/>
            <person name="Beemelmanns C."/>
        </authorList>
    </citation>
    <scope>NUCLEOTIDE SEQUENCE [LARGE SCALE GENOMIC DNA]</scope>
    <source>
        <strain evidence="8 9">RB56</strain>
    </source>
</reference>
<dbReference type="InterPro" id="IPR033749">
    <property type="entry name" value="Polyprenyl_synt_CS"/>
</dbReference>
<evidence type="ECO:0000256" key="4">
    <source>
        <dbReference type="ARBA" id="ARBA00022679"/>
    </source>
</evidence>
<comment type="similarity">
    <text evidence="3 7">Belongs to the FPP/GGPP synthase family.</text>
</comment>
<evidence type="ECO:0000256" key="2">
    <source>
        <dbReference type="ARBA" id="ARBA00005128"/>
    </source>
</evidence>
<evidence type="ECO:0000256" key="7">
    <source>
        <dbReference type="RuleBase" id="RU004466"/>
    </source>
</evidence>
<evidence type="ECO:0000256" key="3">
    <source>
        <dbReference type="ARBA" id="ARBA00006706"/>
    </source>
</evidence>
<dbReference type="Gene3D" id="1.10.600.10">
    <property type="entry name" value="Farnesyl Diphosphate Synthase"/>
    <property type="match status" value="1"/>
</dbReference>
<dbReference type="PANTHER" id="PTHR12001">
    <property type="entry name" value="GERANYLGERANYL PYROPHOSPHATE SYNTHASE"/>
    <property type="match status" value="1"/>
</dbReference>
<dbReference type="CDD" id="cd00685">
    <property type="entry name" value="Trans_IPPS_HT"/>
    <property type="match status" value="1"/>
</dbReference>
<gene>
    <name evidence="8" type="ORF">NRB56_69200</name>
</gene>
<evidence type="ECO:0000313" key="9">
    <source>
        <dbReference type="Proteomes" id="UP000431401"/>
    </source>
</evidence>
<name>A0A7K0E094_9NOCA</name>
<keyword evidence="6" id="KW-0460">Magnesium</keyword>
<comment type="pathway">
    <text evidence="2">Isoprenoid biosynthesis.</text>
</comment>
<keyword evidence="9" id="KW-1185">Reference proteome</keyword>
<dbReference type="SFLD" id="SFLDS00005">
    <property type="entry name" value="Isoprenoid_Synthase_Type_I"/>
    <property type="match status" value="1"/>
</dbReference>
<evidence type="ECO:0000313" key="8">
    <source>
        <dbReference type="EMBL" id="MQY31311.1"/>
    </source>
</evidence>
<dbReference type="Pfam" id="PF00348">
    <property type="entry name" value="polyprenyl_synt"/>
    <property type="match status" value="1"/>
</dbReference>
<protein>
    <submittedName>
        <fullName evidence="8">(2E,6E)-farnesyl diphosphate synthase</fullName>
        <ecNumber evidence="8">2.5.1.10</ecNumber>
    </submittedName>
</protein>
<organism evidence="8 9">
    <name type="scientific">Nocardia aurantia</name>
    <dbReference type="NCBI Taxonomy" id="2585199"/>
    <lineage>
        <taxon>Bacteria</taxon>
        <taxon>Bacillati</taxon>
        <taxon>Actinomycetota</taxon>
        <taxon>Actinomycetes</taxon>
        <taxon>Mycobacteriales</taxon>
        <taxon>Nocardiaceae</taxon>
        <taxon>Nocardia</taxon>
    </lineage>
</organism>
<comment type="cofactor">
    <cofactor evidence="1">
        <name>Mg(2+)</name>
        <dbReference type="ChEBI" id="CHEBI:18420"/>
    </cofactor>
</comment>
<dbReference type="SUPFAM" id="SSF48576">
    <property type="entry name" value="Terpenoid synthases"/>
    <property type="match status" value="1"/>
</dbReference>
<evidence type="ECO:0000256" key="1">
    <source>
        <dbReference type="ARBA" id="ARBA00001946"/>
    </source>
</evidence>
<dbReference type="Proteomes" id="UP000431401">
    <property type="component" value="Unassembled WGS sequence"/>
</dbReference>
<evidence type="ECO:0000256" key="6">
    <source>
        <dbReference type="ARBA" id="ARBA00022842"/>
    </source>
</evidence>
<dbReference type="AlphaFoldDB" id="A0A7K0E094"/>
<dbReference type="OrthoDB" id="4497239at2"/>
<dbReference type="GO" id="GO:0008299">
    <property type="term" value="P:isoprenoid biosynthetic process"/>
    <property type="evidence" value="ECO:0007669"/>
    <property type="project" value="InterPro"/>
</dbReference>
<keyword evidence="4 7" id="KW-0808">Transferase</keyword>
<dbReference type="PROSITE" id="PS00444">
    <property type="entry name" value="POLYPRENYL_SYNTHASE_2"/>
    <property type="match status" value="1"/>
</dbReference>
<comment type="caution">
    <text evidence="8">The sequence shown here is derived from an EMBL/GenBank/DDBJ whole genome shotgun (WGS) entry which is preliminary data.</text>
</comment>
<accession>A0A7K0E094</accession>
<dbReference type="PANTHER" id="PTHR12001:SF85">
    <property type="entry name" value="SHORT CHAIN ISOPRENYL DIPHOSPHATE SYNTHASE"/>
    <property type="match status" value="1"/>
</dbReference>
<keyword evidence="5" id="KW-0479">Metal-binding</keyword>
<proteinExistence type="inferred from homology"/>
<dbReference type="GO" id="GO:0004337">
    <property type="term" value="F:(2E,6E)-farnesyl diphosphate synthase activity"/>
    <property type="evidence" value="ECO:0007669"/>
    <property type="project" value="UniProtKB-EC"/>
</dbReference>